<comment type="caution">
    <text evidence="2">The sequence shown here is derived from an EMBL/GenBank/DDBJ whole genome shotgun (WGS) entry which is preliminary data.</text>
</comment>
<dbReference type="AlphaFoldDB" id="A0A2T5IVP7"/>
<name>A0A2T5IVP7_9GAMM</name>
<gene>
    <name evidence="2" type="ORF">C8N29_11668</name>
</gene>
<accession>A0A2T5IVP7</accession>
<sequence length="136" mass="16372">MTHLNRLVAWFEQLSPTSLEDIATIYHANSYFKDPFNEFYQRDELKKLFANMFEKLQNPRFVIEETISQSNSTFIVWHFDFSLRQRRLQIKGSSHIKFDETGLVTYHRDYWDAAEELYEKLPVIGYVFKQLKKIGH</sequence>
<dbReference type="InterPro" id="IPR032710">
    <property type="entry name" value="NTF2-like_dom_sf"/>
</dbReference>
<evidence type="ECO:0000313" key="3">
    <source>
        <dbReference type="Proteomes" id="UP000244223"/>
    </source>
</evidence>
<dbReference type="EMBL" id="QAON01000016">
    <property type="protein sequence ID" value="PTQ87901.1"/>
    <property type="molecule type" value="Genomic_DNA"/>
</dbReference>
<dbReference type="SUPFAM" id="SSF54427">
    <property type="entry name" value="NTF2-like"/>
    <property type="match status" value="1"/>
</dbReference>
<dbReference type="Pfam" id="PF12680">
    <property type="entry name" value="SnoaL_2"/>
    <property type="match status" value="1"/>
</dbReference>
<dbReference type="Proteomes" id="UP000244223">
    <property type="component" value="Unassembled WGS sequence"/>
</dbReference>
<keyword evidence="3" id="KW-1185">Reference proteome</keyword>
<evidence type="ECO:0000313" key="2">
    <source>
        <dbReference type="EMBL" id="PTQ87901.1"/>
    </source>
</evidence>
<dbReference type="RefSeq" id="WP_107866666.1">
    <property type="nucleotide sequence ID" value="NZ_QAON01000016.1"/>
</dbReference>
<proteinExistence type="predicted"/>
<feature type="domain" description="SnoaL-like" evidence="1">
    <location>
        <begin position="9"/>
        <end position="107"/>
    </location>
</feature>
<dbReference type="OrthoDB" id="1115105at2"/>
<reference evidence="2 3" key="1">
    <citation type="submission" date="2018-04" db="EMBL/GenBank/DDBJ databases">
        <title>Genomic Encyclopedia of Archaeal and Bacterial Type Strains, Phase II (KMG-II): from individual species to whole genera.</title>
        <authorList>
            <person name="Goeker M."/>
        </authorList>
    </citation>
    <scope>NUCLEOTIDE SEQUENCE [LARGE SCALE GENOMIC DNA]</scope>
    <source>
        <strain evidence="2 3">DSM 5822</strain>
    </source>
</reference>
<evidence type="ECO:0000259" key="1">
    <source>
        <dbReference type="Pfam" id="PF12680"/>
    </source>
</evidence>
<dbReference type="InterPro" id="IPR037401">
    <property type="entry name" value="SnoaL-like"/>
</dbReference>
<dbReference type="Gene3D" id="3.10.450.50">
    <property type="match status" value="1"/>
</dbReference>
<protein>
    <submittedName>
        <fullName evidence="2">SnoaL-like protein</fullName>
    </submittedName>
</protein>
<organism evidence="2 3">
    <name type="scientific">Agitococcus lubricus</name>
    <dbReference type="NCBI Taxonomy" id="1077255"/>
    <lineage>
        <taxon>Bacteria</taxon>
        <taxon>Pseudomonadati</taxon>
        <taxon>Pseudomonadota</taxon>
        <taxon>Gammaproteobacteria</taxon>
        <taxon>Moraxellales</taxon>
        <taxon>Moraxellaceae</taxon>
        <taxon>Agitococcus</taxon>
    </lineage>
</organism>